<dbReference type="OrthoDB" id="9780343at2"/>
<dbReference type="STRING" id="84022.CACET_c09510"/>
<dbReference type="Proteomes" id="UP000035704">
    <property type="component" value="Chromosome"/>
</dbReference>
<gene>
    <name evidence="1" type="ORF">CACET_c09510</name>
</gene>
<name>A0A0D8IEA6_9CLOT</name>
<evidence type="ECO:0000313" key="2">
    <source>
        <dbReference type="Proteomes" id="UP000035704"/>
    </source>
</evidence>
<organism evidence="1 2">
    <name type="scientific">Clostridium aceticum</name>
    <dbReference type="NCBI Taxonomy" id="84022"/>
    <lineage>
        <taxon>Bacteria</taxon>
        <taxon>Bacillati</taxon>
        <taxon>Bacillota</taxon>
        <taxon>Clostridia</taxon>
        <taxon>Eubacteriales</taxon>
        <taxon>Clostridiaceae</taxon>
        <taxon>Clostridium</taxon>
    </lineage>
</organism>
<accession>A0A0D8IEA6</accession>
<dbReference type="Pfam" id="PF09986">
    <property type="entry name" value="DUF2225"/>
    <property type="match status" value="1"/>
</dbReference>
<dbReference type="InterPro" id="IPR018708">
    <property type="entry name" value="DUF2225"/>
</dbReference>
<dbReference type="KEGG" id="cace:CACET_c09510"/>
<keyword evidence="2" id="KW-1185">Reference proteome</keyword>
<protein>
    <submittedName>
        <fullName evidence="1">Uncharacterized protein</fullName>
    </submittedName>
</protein>
<dbReference type="AlphaFoldDB" id="A0A0D8IEA6"/>
<dbReference type="Gene3D" id="1.25.40.10">
    <property type="entry name" value="Tetratricopeptide repeat domain"/>
    <property type="match status" value="1"/>
</dbReference>
<dbReference type="InterPro" id="IPR011990">
    <property type="entry name" value="TPR-like_helical_dom_sf"/>
</dbReference>
<dbReference type="SUPFAM" id="SSF48452">
    <property type="entry name" value="TPR-like"/>
    <property type="match status" value="1"/>
</dbReference>
<proteinExistence type="predicted"/>
<reference evidence="1 2" key="1">
    <citation type="submission" date="2014-10" db="EMBL/GenBank/DDBJ databases">
        <title>Genome sequence of Clostridium aceticum DSM 1496.</title>
        <authorList>
            <person name="Poehlein A."/>
            <person name="Schiel-Bengelsdorf B."/>
            <person name="Gottschalk G."/>
            <person name="Duerre P."/>
            <person name="Daniel R."/>
        </authorList>
    </citation>
    <scope>NUCLEOTIDE SEQUENCE [LARGE SCALE GENOMIC DNA]</scope>
    <source>
        <strain evidence="1 2">DSM 1496</strain>
    </source>
</reference>
<dbReference type="RefSeq" id="WP_044823402.1">
    <property type="nucleotide sequence ID" value="NZ_CP009687.1"/>
</dbReference>
<dbReference type="PATRIC" id="fig|84022.5.peg.2376"/>
<dbReference type="EMBL" id="CP009687">
    <property type="protein sequence ID" value="AKL94458.1"/>
    <property type="molecule type" value="Genomic_DNA"/>
</dbReference>
<evidence type="ECO:0000313" key="1">
    <source>
        <dbReference type="EMBL" id="AKL94458.1"/>
    </source>
</evidence>
<sequence>MEHLLYDKNISCPCCRRPFTTKKVRTRALKVLERHTDFYVQYKDINPIYYYIWVCPHCGFSGGESEFIELNREQRTILQDSIVKKWNYRNYGGVRSIEEVEGSYKLALLVAQLLKKPKGYIGTLCLRLAWVYRECNDGKEIQFLQYALKSLEEAYQQEVLPVGGLDEISAVYLVGELHRKLGNPQEAIKWYSKALDHPDIKTKRQVQLMAREQWRLAKEAHQVGKECEAHD</sequence>